<keyword evidence="4 16" id="KW-0349">Heme</keyword>
<comment type="function">
    <text evidence="13">Subunits I and II form the functional core of the enzyme complex. Electrons originating in cytochrome c are transferred via heme a and Cu(A) to the binuclear center formed by heme a3 and Cu(B).</text>
</comment>
<evidence type="ECO:0000256" key="8">
    <source>
        <dbReference type="ARBA" id="ARBA00022982"/>
    </source>
</evidence>
<keyword evidence="8" id="KW-0249">Electron transport</keyword>
<gene>
    <name evidence="20" type="primary">coxB</name>
    <name evidence="20" type="ORF">JHL17_21595</name>
</gene>
<name>A0ABS1F9A4_9PROT</name>
<dbReference type="PANTHER" id="PTHR22888:SF9">
    <property type="entry name" value="CYTOCHROME C OXIDASE SUBUNIT 2"/>
    <property type="match status" value="1"/>
</dbReference>
<evidence type="ECO:0000256" key="9">
    <source>
        <dbReference type="ARBA" id="ARBA00022989"/>
    </source>
</evidence>
<dbReference type="EMBL" id="JAENHM010000060">
    <property type="protein sequence ID" value="MBK1840005.1"/>
    <property type="molecule type" value="Genomic_DNA"/>
</dbReference>
<keyword evidence="21" id="KW-1185">Reference proteome</keyword>
<keyword evidence="7 16" id="KW-0479">Metal-binding</keyword>
<evidence type="ECO:0000256" key="5">
    <source>
        <dbReference type="ARBA" id="ARBA00022660"/>
    </source>
</evidence>
<comment type="similarity">
    <text evidence="2">Belongs to the cytochrome c oxidase subunit 2 family.</text>
</comment>
<dbReference type="InterPro" id="IPR045187">
    <property type="entry name" value="CcO_II"/>
</dbReference>
<dbReference type="InterPro" id="IPR034236">
    <property type="entry name" value="CuRO_CcO_Caa3_II"/>
</dbReference>
<dbReference type="SUPFAM" id="SSF49503">
    <property type="entry name" value="Cupredoxins"/>
    <property type="match status" value="1"/>
</dbReference>
<keyword evidence="6 17" id="KW-0812">Transmembrane</keyword>
<proteinExistence type="inferred from homology"/>
<keyword evidence="11" id="KW-0186">Copper</keyword>
<evidence type="ECO:0000256" key="2">
    <source>
        <dbReference type="ARBA" id="ARBA00007866"/>
    </source>
</evidence>
<keyword evidence="10 16" id="KW-0408">Iron</keyword>
<protein>
    <recommendedName>
        <fullName evidence="14">Cytochrome aa3 subunit 2</fullName>
    </recommendedName>
</protein>
<feature type="transmembrane region" description="Helical" evidence="17">
    <location>
        <begin position="62"/>
        <end position="83"/>
    </location>
</feature>
<comment type="subcellular location">
    <subcellularLocation>
        <location evidence="1">Membrane</location>
        <topology evidence="1">Multi-pass membrane protein</topology>
    </subcellularLocation>
</comment>
<comment type="catalytic activity">
    <reaction evidence="15">
        <text>4 Fe(II)-[cytochrome c] + O2 + 8 H(+)(in) = 4 Fe(III)-[cytochrome c] + 2 H2O + 4 H(+)(out)</text>
        <dbReference type="Rhea" id="RHEA:11436"/>
        <dbReference type="Rhea" id="RHEA-COMP:10350"/>
        <dbReference type="Rhea" id="RHEA-COMP:14399"/>
        <dbReference type="ChEBI" id="CHEBI:15377"/>
        <dbReference type="ChEBI" id="CHEBI:15378"/>
        <dbReference type="ChEBI" id="CHEBI:15379"/>
        <dbReference type="ChEBI" id="CHEBI:29033"/>
        <dbReference type="ChEBI" id="CHEBI:29034"/>
        <dbReference type="EC" id="7.1.1.9"/>
    </reaction>
</comment>
<evidence type="ECO:0000256" key="3">
    <source>
        <dbReference type="ARBA" id="ARBA00022448"/>
    </source>
</evidence>
<dbReference type="Pfam" id="PF00116">
    <property type="entry name" value="COX2"/>
    <property type="match status" value="1"/>
</dbReference>
<evidence type="ECO:0000256" key="17">
    <source>
        <dbReference type="SAM" id="Phobius"/>
    </source>
</evidence>
<dbReference type="InterPro" id="IPR008972">
    <property type="entry name" value="Cupredoxin"/>
</dbReference>
<sequence>MVWPGRHRGGFTTAPATAPTAARSVPPPVLPAAVLALVGCEGRQSALDAAGVGAQEILVTGWILFAGGGAILMAVMALALYAALVRPERFPGRRAWVIGGGILFPVVTLTALQIHEYALARRLAMLAPEPALVVEITGYMWWWDVRYRVPGQEPLRAANEIVLPAGRPVELRVASADVIHSFWAPSLAGKIDMIPGHVNRLPMVAQRPGLYRGQCAEYCGAQHALMAFDVRVLPAGAFDAWMADQRRPVPEPATSVLARGRDAFFAFGCQSCHAVRGTEASGLVGPDLSRLGARPSLAAGTLPTRVETIAAWIQGAQHIKPENRMPSFDVMDGETLDAMAAWLESLK</sequence>
<dbReference type="Gene3D" id="2.60.40.420">
    <property type="entry name" value="Cupredoxins - blue copper proteins"/>
    <property type="match status" value="1"/>
</dbReference>
<dbReference type="PANTHER" id="PTHR22888">
    <property type="entry name" value="CYTOCHROME C OXIDASE, SUBUNIT II"/>
    <property type="match status" value="1"/>
</dbReference>
<reference evidence="21" key="1">
    <citation type="submission" date="2021-01" db="EMBL/GenBank/DDBJ databases">
        <title>Genome public.</title>
        <authorList>
            <person name="Liu C."/>
            <person name="Sun Q."/>
        </authorList>
    </citation>
    <scope>NUCLEOTIDE SEQUENCE [LARGE SCALE GENOMIC DNA]</scope>
    <source>
        <strain evidence="21">YIM B02556</strain>
    </source>
</reference>
<dbReference type="InterPro" id="IPR009056">
    <property type="entry name" value="Cyt_c-like_dom"/>
</dbReference>
<keyword evidence="5" id="KW-0679">Respiratory chain</keyword>
<dbReference type="InterPro" id="IPR036909">
    <property type="entry name" value="Cyt_c-like_dom_sf"/>
</dbReference>
<evidence type="ECO:0000256" key="4">
    <source>
        <dbReference type="ARBA" id="ARBA00022617"/>
    </source>
</evidence>
<evidence type="ECO:0000259" key="19">
    <source>
        <dbReference type="PROSITE" id="PS51007"/>
    </source>
</evidence>
<evidence type="ECO:0000256" key="14">
    <source>
        <dbReference type="ARBA" id="ARBA00031399"/>
    </source>
</evidence>
<keyword evidence="9 17" id="KW-1133">Transmembrane helix</keyword>
<dbReference type="InterPro" id="IPR001505">
    <property type="entry name" value="Copper_CuA"/>
</dbReference>
<dbReference type="PROSITE" id="PS00078">
    <property type="entry name" value="COX2"/>
    <property type="match status" value="1"/>
</dbReference>
<dbReference type="PROSITE" id="PS51007">
    <property type="entry name" value="CYTC"/>
    <property type="match status" value="1"/>
</dbReference>
<evidence type="ECO:0000256" key="12">
    <source>
        <dbReference type="ARBA" id="ARBA00023136"/>
    </source>
</evidence>
<keyword evidence="12 17" id="KW-0472">Membrane</keyword>
<evidence type="ECO:0000256" key="6">
    <source>
        <dbReference type="ARBA" id="ARBA00022692"/>
    </source>
</evidence>
<evidence type="ECO:0000256" key="13">
    <source>
        <dbReference type="ARBA" id="ARBA00024688"/>
    </source>
</evidence>
<feature type="domain" description="Cytochrome c" evidence="19">
    <location>
        <begin position="255"/>
        <end position="347"/>
    </location>
</feature>
<dbReference type="SUPFAM" id="SSF46626">
    <property type="entry name" value="Cytochrome c"/>
    <property type="match status" value="1"/>
</dbReference>
<dbReference type="Pfam" id="PF00034">
    <property type="entry name" value="Cytochrom_C"/>
    <property type="match status" value="1"/>
</dbReference>
<comment type="caution">
    <text evidence="20">The sequence shown here is derived from an EMBL/GenBank/DDBJ whole genome shotgun (WGS) entry which is preliminary data.</text>
</comment>
<evidence type="ECO:0000256" key="15">
    <source>
        <dbReference type="ARBA" id="ARBA00047816"/>
    </source>
</evidence>
<evidence type="ECO:0000259" key="18">
    <source>
        <dbReference type="PROSITE" id="PS50857"/>
    </source>
</evidence>
<dbReference type="CDD" id="cd04213">
    <property type="entry name" value="CuRO_CcO_Caa3_II"/>
    <property type="match status" value="1"/>
</dbReference>
<organism evidence="20 21">
    <name type="scientific">Azospirillum endophyticum</name>
    <dbReference type="NCBI Taxonomy" id="2800326"/>
    <lineage>
        <taxon>Bacteria</taxon>
        <taxon>Pseudomonadati</taxon>
        <taxon>Pseudomonadota</taxon>
        <taxon>Alphaproteobacteria</taxon>
        <taxon>Rhodospirillales</taxon>
        <taxon>Azospirillaceae</taxon>
        <taxon>Azospirillum</taxon>
    </lineage>
</organism>
<evidence type="ECO:0000313" key="21">
    <source>
        <dbReference type="Proteomes" id="UP000652760"/>
    </source>
</evidence>
<dbReference type="InterPro" id="IPR014222">
    <property type="entry name" value="Cyt_c_oxidase_su2"/>
</dbReference>
<evidence type="ECO:0000256" key="10">
    <source>
        <dbReference type="ARBA" id="ARBA00023004"/>
    </source>
</evidence>
<feature type="transmembrane region" description="Helical" evidence="17">
    <location>
        <begin position="95"/>
        <end position="114"/>
    </location>
</feature>
<evidence type="ECO:0000256" key="7">
    <source>
        <dbReference type="ARBA" id="ARBA00022723"/>
    </source>
</evidence>
<keyword evidence="3" id="KW-0813">Transport</keyword>
<dbReference type="InterPro" id="IPR002429">
    <property type="entry name" value="CcO_II-like_C"/>
</dbReference>
<dbReference type="Proteomes" id="UP000652760">
    <property type="component" value="Unassembled WGS sequence"/>
</dbReference>
<feature type="domain" description="Cytochrome oxidase subunit II copper A binding" evidence="18">
    <location>
        <begin position="129"/>
        <end position="244"/>
    </location>
</feature>
<evidence type="ECO:0000313" key="20">
    <source>
        <dbReference type="EMBL" id="MBK1840005.1"/>
    </source>
</evidence>
<evidence type="ECO:0000256" key="11">
    <source>
        <dbReference type="ARBA" id="ARBA00023008"/>
    </source>
</evidence>
<dbReference type="PROSITE" id="PS50857">
    <property type="entry name" value="COX2_CUA"/>
    <property type="match status" value="1"/>
</dbReference>
<evidence type="ECO:0000256" key="1">
    <source>
        <dbReference type="ARBA" id="ARBA00004141"/>
    </source>
</evidence>
<evidence type="ECO:0000256" key="16">
    <source>
        <dbReference type="PROSITE-ProRule" id="PRU00433"/>
    </source>
</evidence>
<accession>A0ABS1F9A4</accession>
<dbReference type="NCBIfam" id="TIGR02866">
    <property type="entry name" value="CoxB"/>
    <property type="match status" value="1"/>
</dbReference>